<dbReference type="SUPFAM" id="SSF53756">
    <property type="entry name" value="UDP-Glycosyltransferase/glycogen phosphorylase"/>
    <property type="match status" value="1"/>
</dbReference>
<protein>
    <submittedName>
        <fullName evidence="3">D-inositol-3-phosphate glycosyltransferase</fullName>
    </submittedName>
</protein>
<evidence type="ECO:0000313" key="3">
    <source>
        <dbReference type="EMBL" id="GJE60641.1"/>
    </source>
</evidence>
<dbReference type="Pfam" id="PF13439">
    <property type="entry name" value="Glyco_transf_4"/>
    <property type="match status" value="1"/>
</dbReference>
<dbReference type="PANTHER" id="PTHR45947">
    <property type="entry name" value="SULFOQUINOVOSYL TRANSFERASE SQD2"/>
    <property type="match status" value="1"/>
</dbReference>
<accession>A0ABQ4U026</accession>
<evidence type="ECO:0000259" key="1">
    <source>
        <dbReference type="Pfam" id="PF00534"/>
    </source>
</evidence>
<dbReference type="PANTHER" id="PTHR45947:SF3">
    <property type="entry name" value="SULFOQUINOVOSYL TRANSFERASE SQD2"/>
    <property type="match status" value="1"/>
</dbReference>
<dbReference type="RefSeq" id="WP_238183254.1">
    <property type="nucleotide sequence ID" value="NZ_BPRB01000151.1"/>
</dbReference>
<dbReference type="Proteomes" id="UP001055057">
    <property type="component" value="Unassembled WGS sequence"/>
</dbReference>
<dbReference type="Pfam" id="PF00534">
    <property type="entry name" value="Glycos_transf_1"/>
    <property type="match status" value="1"/>
</dbReference>
<comment type="caution">
    <text evidence="3">The sequence shown here is derived from an EMBL/GenBank/DDBJ whole genome shotgun (WGS) entry which is preliminary data.</text>
</comment>
<feature type="domain" description="Glycosyltransferase subfamily 4-like N-terminal" evidence="2">
    <location>
        <begin position="13"/>
        <end position="192"/>
    </location>
</feature>
<keyword evidence="4" id="KW-1185">Reference proteome</keyword>
<dbReference type="InterPro" id="IPR050194">
    <property type="entry name" value="Glycosyltransferase_grp1"/>
</dbReference>
<sequence>MRVAIVHDWLYVVGGAERVLREMLACYPQADVFALFDALSPEDRARIGLGRTRTSFLQRMPFIAKRHRFYLPLMPIAIEQLDLSEYDLVISSSYAVAKGVITGPDQVHVAYVHSPMRYAWDLQHAYLRESGYGRGLLGPFVRLMLHGLRIWDARTANGPDAMIANSAFVARRIRKVYGRDARVIHPPVTLARRDDDLPRDDHFLVASRLVAYKNIDAVVEAFRALPHLKLVVAGDGPEAGRLRALGVPNVSFAGYVSDEALRHLMTTARAFVFAAEEDFGIIPLEAQAEGTPVLALGRGGARETVVTSGPGRTGLFFANPKPDEIAACIRSFIAQEGTFSREACRRQAERFSAERFRREFTTFVEGRVAAHGQPAPDNEPYIYPVQKRA</sequence>
<evidence type="ECO:0000259" key="2">
    <source>
        <dbReference type="Pfam" id="PF13439"/>
    </source>
</evidence>
<dbReference type="InterPro" id="IPR001296">
    <property type="entry name" value="Glyco_trans_1"/>
</dbReference>
<dbReference type="InterPro" id="IPR028098">
    <property type="entry name" value="Glyco_trans_4-like_N"/>
</dbReference>
<dbReference type="EMBL" id="BPRB01000151">
    <property type="protein sequence ID" value="GJE60641.1"/>
    <property type="molecule type" value="Genomic_DNA"/>
</dbReference>
<reference evidence="3" key="1">
    <citation type="journal article" date="2021" name="Front. Microbiol.">
        <title>Comprehensive Comparative Genomics and Phenotyping of Methylobacterium Species.</title>
        <authorList>
            <person name="Alessa O."/>
            <person name="Ogura Y."/>
            <person name="Fujitani Y."/>
            <person name="Takami H."/>
            <person name="Hayashi T."/>
            <person name="Sahin N."/>
            <person name="Tani A."/>
        </authorList>
    </citation>
    <scope>NUCLEOTIDE SEQUENCE</scope>
    <source>
        <strain evidence="3">DSM 23632</strain>
    </source>
</reference>
<evidence type="ECO:0000313" key="4">
    <source>
        <dbReference type="Proteomes" id="UP001055057"/>
    </source>
</evidence>
<proteinExistence type="predicted"/>
<name>A0ABQ4U026_9HYPH</name>
<reference evidence="3" key="2">
    <citation type="submission" date="2021-08" db="EMBL/GenBank/DDBJ databases">
        <authorList>
            <person name="Tani A."/>
            <person name="Ola A."/>
            <person name="Ogura Y."/>
            <person name="Katsura K."/>
            <person name="Hayashi T."/>
        </authorList>
    </citation>
    <scope>NUCLEOTIDE SEQUENCE</scope>
    <source>
        <strain evidence="3">DSM 23632</strain>
    </source>
</reference>
<gene>
    <name evidence="3" type="primary">mshA_15</name>
    <name evidence="3" type="ORF">MPOCJGCO_2755</name>
</gene>
<dbReference type="Gene3D" id="3.40.50.2000">
    <property type="entry name" value="Glycogen Phosphorylase B"/>
    <property type="match status" value="2"/>
</dbReference>
<organism evidence="3 4">
    <name type="scientific">Methylobacterium trifolii</name>
    <dbReference type="NCBI Taxonomy" id="1003092"/>
    <lineage>
        <taxon>Bacteria</taxon>
        <taxon>Pseudomonadati</taxon>
        <taxon>Pseudomonadota</taxon>
        <taxon>Alphaproteobacteria</taxon>
        <taxon>Hyphomicrobiales</taxon>
        <taxon>Methylobacteriaceae</taxon>
        <taxon>Methylobacterium</taxon>
    </lineage>
</organism>
<feature type="domain" description="Glycosyl transferase family 1" evidence="1">
    <location>
        <begin position="201"/>
        <end position="349"/>
    </location>
</feature>